<keyword evidence="8" id="KW-1185">Reference proteome</keyword>
<gene>
    <name evidence="7" type="ORF">ACFP7A_08035</name>
</gene>
<dbReference type="InterPro" id="IPR006059">
    <property type="entry name" value="SBP"/>
</dbReference>
<organism evidence="7 8">
    <name type="scientific">Sporolactobacillus kofuensis</name>
    <dbReference type="NCBI Taxonomy" id="269672"/>
    <lineage>
        <taxon>Bacteria</taxon>
        <taxon>Bacillati</taxon>
        <taxon>Bacillota</taxon>
        <taxon>Bacilli</taxon>
        <taxon>Bacillales</taxon>
        <taxon>Sporolactobacillaceae</taxon>
        <taxon>Sporolactobacillus</taxon>
    </lineage>
</organism>
<dbReference type="PANTHER" id="PTHR43649:SF33">
    <property type="entry name" value="POLYGALACTURONAN_RHAMNOGALACTURONAN-BINDING PROTEIN YTCQ"/>
    <property type="match status" value="1"/>
</dbReference>
<feature type="chain" id="PRO_5045299447" evidence="6">
    <location>
        <begin position="24"/>
        <end position="420"/>
    </location>
</feature>
<reference evidence="8" key="1">
    <citation type="journal article" date="2019" name="Int. J. Syst. Evol. Microbiol.">
        <title>The Global Catalogue of Microorganisms (GCM) 10K type strain sequencing project: providing services to taxonomists for standard genome sequencing and annotation.</title>
        <authorList>
            <consortium name="The Broad Institute Genomics Platform"/>
            <consortium name="The Broad Institute Genome Sequencing Center for Infectious Disease"/>
            <person name="Wu L."/>
            <person name="Ma J."/>
        </authorList>
    </citation>
    <scope>NUCLEOTIDE SEQUENCE [LARGE SCALE GENOMIC DNA]</scope>
    <source>
        <strain evidence="8">CCUG 42001</strain>
    </source>
</reference>
<feature type="signal peptide" evidence="6">
    <location>
        <begin position="1"/>
        <end position="23"/>
    </location>
</feature>
<keyword evidence="5" id="KW-0449">Lipoprotein</keyword>
<sequence>MMRKFSKQLSCLLAILLFVASLAGCGSSSSSGKEKIEVFSTKNAENTEILQSMATEFEKTHKNVNVEIVSPSDAGTVLKTRLTKGNLPDVLAMGGDATFMELQKAGTLEDLSKKSYVNSVQPAYKKMVTSISKGSGLYGVPYATNASGVLYNKTLFKKAGVKVPQTWDQFIAAMQKLKKAGIQPLELTFKDSWTTLPIWNGLAGSLQSKDFTTQRLKNKTTFAKTHQEIAQKYLQILNYAQPDFMGTTYNDGNKAFALGKAAMLLNGNYVIPELKKTNKKIDVDMFPLPASNDAAQNRITSGVDVLLAVSKSSANKEAAEQFISFMMKKSNAQKYVDDQFAFSAIKGVEQQDASVSGIRNNIADGHVVNFPDHYYPAGFDLASLLSNLSLNAENGMTTNKNVTQFLKKADTSYNTANVQN</sequence>
<accession>A0ABW1WG38</accession>
<dbReference type="SUPFAM" id="SSF53850">
    <property type="entry name" value="Periplasmic binding protein-like II"/>
    <property type="match status" value="1"/>
</dbReference>
<evidence type="ECO:0000256" key="2">
    <source>
        <dbReference type="ARBA" id="ARBA00022729"/>
    </source>
</evidence>
<name>A0ABW1WG38_9BACL</name>
<dbReference type="PROSITE" id="PS51257">
    <property type="entry name" value="PROKAR_LIPOPROTEIN"/>
    <property type="match status" value="1"/>
</dbReference>
<keyword evidence="4" id="KW-0564">Palmitate</keyword>
<evidence type="ECO:0000256" key="6">
    <source>
        <dbReference type="SAM" id="SignalP"/>
    </source>
</evidence>
<evidence type="ECO:0000313" key="8">
    <source>
        <dbReference type="Proteomes" id="UP001596267"/>
    </source>
</evidence>
<dbReference type="Gene3D" id="3.40.190.10">
    <property type="entry name" value="Periplasmic binding protein-like II"/>
    <property type="match status" value="2"/>
</dbReference>
<proteinExistence type="predicted"/>
<keyword evidence="2 6" id="KW-0732">Signal</keyword>
<evidence type="ECO:0000256" key="3">
    <source>
        <dbReference type="ARBA" id="ARBA00023136"/>
    </source>
</evidence>
<dbReference type="Proteomes" id="UP001596267">
    <property type="component" value="Unassembled WGS sequence"/>
</dbReference>
<dbReference type="EMBL" id="JBHSTQ010000006">
    <property type="protein sequence ID" value="MFC6386549.1"/>
    <property type="molecule type" value="Genomic_DNA"/>
</dbReference>
<keyword evidence="1" id="KW-1003">Cell membrane</keyword>
<dbReference type="RefSeq" id="WP_253054018.1">
    <property type="nucleotide sequence ID" value="NZ_JAMXWN010000006.1"/>
</dbReference>
<evidence type="ECO:0000256" key="5">
    <source>
        <dbReference type="ARBA" id="ARBA00023288"/>
    </source>
</evidence>
<comment type="caution">
    <text evidence="7">The sequence shown here is derived from an EMBL/GenBank/DDBJ whole genome shotgun (WGS) entry which is preliminary data.</text>
</comment>
<evidence type="ECO:0000256" key="1">
    <source>
        <dbReference type="ARBA" id="ARBA00022475"/>
    </source>
</evidence>
<keyword evidence="3" id="KW-0472">Membrane</keyword>
<protein>
    <submittedName>
        <fullName evidence="7">ABC transporter substrate-binding protein</fullName>
    </submittedName>
</protein>
<evidence type="ECO:0000256" key="4">
    <source>
        <dbReference type="ARBA" id="ARBA00023139"/>
    </source>
</evidence>
<evidence type="ECO:0000313" key="7">
    <source>
        <dbReference type="EMBL" id="MFC6386549.1"/>
    </source>
</evidence>
<dbReference type="PANTHER" id="PTHR43649">
    <property type="entry name" value="ARABINOSE-BINDING PROTEIN-RELATED"/>
    <property type="match status" value="1"/>
</dbReference>
<dbReference type="InterPro" id="IPR050490">
    <property type="entry name" value="Bact_solute-bd_prot1"/>
</dbReference>
<dbReference type="Pfam" id="PF01547">
    <property type="entry name" value="SBP_bac_1"/>
    <property type="match status" value="1"/>
</dbReference>